<dbReference type="SMART" id="SM00387">
    <property type="entry name" value="HATPase_c"/>
    <property type="match status" value="1"/>
</dbReference>
<dbReference type="Gene3D" id="1.10.287.130">
    <property type="match status" value="1"/>
</dbReference>
<dbReference type="InterPro" id="IPR013767">
    <property type="entry name" value="PAS_fold"/>
</dbReference>
<dbReference type="Pfam" id="PF13185">
    <property type="entry name" value="GAF_2"/>
    <property type="match status" value="1"/>
</dbReference>
<name>A0A2S7ST01_9BACT</name>
<dbReference type="NCBIfam" id="TIGR00229">
    <property type="entry name" value="sensory_box"/>
    <property type="match status" value="7"/>
</dbReference>
<dbReference type="InterPro" id="IPR003661">
    <property type="entry name" value="HisK_dim/P_dom"/>
</dbReference>
<organism evidence="10 11">
    <name type="scientific">Flavipsychrobacter stenotrophus</name>
    <dbReference type="NCBI Taxonomy" id="2077091"/>
    <lineage>
        <taxon>Bacteria</taxon>
        <taxon>Pseudomonadati</taxon>
        <taxon>Bacteroidota</taxon>
        <taxon>Chitinophagia</taxon>
        <taxon>Chitinophagales</taxon>
        <taxon>Chitinophagaceae</taxon>
        <taxon>Flavipsychrobacter</taxon>
    </lineage>
</organism>
<dbReference type="InterPro" id="IPR004358">
    <property type="entry name" value="Sig_transdc_His_kin-like_C"/>
</dbReference>
<feature type="domain" description="PAS" evidence="8">
    <location>
        <begin position="550"/>
        <end position="619"/>
    </location>
</feature>
<keyword evidence="4" id="KW-0808">Transferase</keyword>
<dbReference type="CDD" id="cd00082">
    <property type="entry name" value="HisKA"/>
    <property type="match status" value="1"/>
</dbReference>
<dbReference type="CDD" id="cd00130">
    <property type="entry name" value="PAS"/>
    <property type="match status" value="5"/>
</dbReference>
<dbReference type="Gene3D" id="3.30.450.40">
    <property type="match status" value="1"/>
</dbReference>
<dbReference type="Pfam" id="PF08448">
    <property type="entry name" value="PAS_4"/>
    <property type="match status" value="1"/>
</dbReference>
<dbReference type="InterPro" id="IPR001610">
    <property type="entry name" value="PAC"/>
</dbReference>
<keyword evidence="11" id="KW-1185">Reference proteome</keyword>
<sequence>MNEDIDIYKQMVAEIEDYAILFLDKRGNIRNWNKGAQKIKGYSSDEIIGENFRVFYSPDDQAKGVPEQMIKEASLMGKASAEGWRIRKDGTAFWGSVLITALFGDSNVLKGFTKITRDLTEKKLAEENLQKINAELEAQIEIRTRELNLTQNSYRHLFINNPMPMWVIDVTTFQFLDVNDVAVASYGYSREEFFAMTAVEIRPDDEQLAFIETSHSPLINASEYNRGVWRHKKKDSTIIYVEIFAYNVVFNDRMARLVMSIDITARRMAEKKLVSSVRHFRALLENSYDSISLLDSEGCIKYQTPSVERMLGYGIDEIIDTSEFDLFHPDDVQEGKKRFEMAISSPGRPIWGIYRMRHKNGYYIWVEGTTTNLLDNENVNAIVNNFRDITERKLAGESLSKSKREVEKVYRDQILLSERLSSILNALPANIALLDNTGKIMEVNDAWRRFADENGFIGNSYGIGDNYIIIAEQADGVESEDGARIANAIKAILAGHIRDFSMEYRCDAPGKDRWLKVIVTKENNSAESGIVLMHLDISERREAEEKLRSSEHKFRALVENSMDAIALLNEEGRVMYQSASSENVTSYSVKELLENEVSIVHPDDRGKLHSLFASTIQNPGVPQFSRHRIAHKEKGWIDVEGTLTNLLNDKDVQAIVTNFRDVTERIQAEQRITNVNRLYSVISQINQTIVHSGSEKEVLREACRIAVEFGHFKMAWIGMLDIQNQTLNLVEADGMHPEDANLFRDVHYKEVGPTEQVLLTGKYYVCNDIANAADLDYWKPYAAARGILSTMILPIKKTGKIIGMFNLYATETNLFNEDEIKLLQEVAGDISFALDVFETEKQRKEVEERLKQNEFRLNEAQEIAHVGNWEIDLITNTHSWSQEAQRIIGFVSESEQPVFDTYLASIHPDDKVSVMKMMNESRATYQNAYFYHRIVRPGGEIRYVYSESKFEFNEFNEPVRLHGIIHDITNAKHAEDSLAQSEENLRLIMDLIPQCIYAKNANGKFIFVNKSFAKLYGYSPTQLISKSITESESFNNVNDFMPEQDREIIFGGNTAEVPEVLFTDHEGKQRIFYIIKVPYTLPATSERAVLGIALDITERKHAEMERTKIIADIVQRNKDLEQFSYIISHNLRAPVANIIGISEILKIEDLPLLENNELMADLSTSIQKLDAVIKDLNYILQVKQEHNESREYVLFNDLLSDIKHSISHIIAGERVNIKGNFEVVEGITTLKSYLYSVFYNLISNSIKCRQPGVAPVIEIRSTKKDKKVVLTFKDNGLGIDLVTKGEQVFGLYKRFHYHTEGKGIGLYMVKTQVETLGGRIRVNSEVNKGTEFTIEFEIN</sequence>
<dbReference type="PRINTS" id="PR00344">
    <property type="entry name" value="BCTRLSENSOR"/>
</dbReference>
<feature type="domain" description="PAS" evidence="8">
    <location>
        <begin position="981"/>
        <end position="1047"/>
    </location>
</feature>
<evidence type="ECO:0000256" key="5">
    <source>
        <dbReference type="ARBA" id="ARBA00022777"/>
    </source>
</evidence>
<dbReference type="InterPro" id="IPR035965">
    <property type="entry name" value="PAS-like_dom_sf"/>
</dbReference>
<evidence type="ECO:0000313" key="10">
    <source>
        <dbReference type="EMBL" id="PQJ10059.1"/>
    </source>
</evidence>
<evidence type="ECO:0000259" key="7">
    <source>
        <dbReference type="PROSITE" id="PS50109"/>
    </source>
</evidence>
<dbReference type="InterPro" id="IPR013656">
    <property type="entry name" value="PAS_4"/>
</dbReference>
<dbReference type="GO" id="GO:0000155">
    <property type="term" value="F:phosphorelay sensor kinase activity"/>
    <property type="evidence" value="ECO:0007669"/>
    <property type="project" value="InterPro"/>
</dbReference>
<gene>
    <name evidence="10" type="ORF">CJD36_015280</name>
</gene>
<dbReference type="InterPro" id="IPR036097">
    <property type="entry name" value="HisK_dim/P_sf"/>
</dbReference>
<dbReference type="Gene3D" id="3.30.450.20">
    <property type="entry name" value="PAS domain"/>
    <property type="match status" value="7"/>
</dbReference>
<dbReference type="EMBL" id="PPSL01000004">
    <property type="protein sequence ID" value="PQJ10059.1"/>
    <property type="molecule type" value="Genomic_DNA"/>
</dbReference>
<dbReference type="Gene3D" id="3.30.565.10">
    <property type="entry name" value="Histidine kinase-like ATPase, C-terminal domain"/>
    <property type="match status" value="1"/>
</dbReference>
<evidence type="ECO:0000313" key="11">
    <source>
        <dbReference type="Proteomes" id="UP000239872"/>
    </source>
</evidence>
<dbReference type="PROSITE" id="PS50113">
    <property type="entry name" value="PAC"/>
    <property type="match status" value="4"/>
</dbReference>
<dbReference type="Pfam" id="PF13188">
    <property type="entry name" value="PAS_8"/>
    <property type="match status" value="1"/>
</dbReference>
<dbReference type="InterPro" id="IPR000014">
    <property type="entry name" value="PAS"/>
</dbReference>
<dbReference type="InterPro" id="IPR029016">
    <property type="entry name" value="GAF-like_dom_sf"/>
</dbReference>
<dbReference type="SMART" id="SM00091">
    <property type="entry name" value="PAS"/>
    <property type="match status" value="7"/>
</dbReference>
<dbReference type="InterPro" id="IPR003018">
    <property type="entry name" value="GAF"/>
</dbReference>
<dbReference type="PANTHER" id="PTHR43304:SF1">
    <property type="entry name" value="PAC DOMAIN-CONTAINING PROTEIN"/>
    <property type="match status" value="1"/>
</dbReference>
<dbReference type="InterPro" id="IPR052162">
    <property type="entry name" value="Sensor_kinase/Photoreceptor"/>
</dbReference>
<dbReference type="GO" id="GO:0006355">
    <property type="term" value="P:regulation of DNA-templated transcription"/>
    <property type="evidence" value="ECO:0007669"/>
    <property type="project" value="InterPro"/>
</dbReference>
<dbReference type="InterPro" id="IPR036890">
    <property type="entry name" value="HATPase_C_sf"/>
</dbReference>
<dbReference type="OrthoDB" id="1522284at2"/>
<comment type="caution">
    <text evidence="10">The sequence shown here is derived from an EMBL/GenBank/DDBJ whole genome shotgun (WGS) entry which is preliminary data.</text>
</comment>
<evidence type="ECO:0000256" key="2">
    <source>
        <dbReference type="ARBA" id="ARBA00012438"/>
    </source>
</evidence>
<dbReference type="InterPro" id="IPR005467">
    <property type="entry name" value="His_kinase_dom"/>
</dbReference>
<keyword evidence="6" id="KW-0175">Coiled coil</keyword>
<keyword evidence="5" id="KW-0418">Kinase</keyword>
<accession>A0A2S7ST01</accession>
<dbReference type="PANTHER" id="PTHR43304">
    <property type="entry name" value="PHYTOCHROME-LIKE PROTEIN CPH1"/>
    <property type="match status" value="1"/>
</dbReference>
<evidence type="ECO:0000259" key="8">
    <source>
        <dbReference type="PROSITE" id="PS50112"/>
    </source>
</evidence>
<dbReference type="Gene3D" id="2.10.70.100">
    <property type="match status" value="1"/>
</dbReference>
<dbReference type="Pfam" id="PF13426">
    <property type="entry name" value="PAS_9"/>
    <property type="match status" value="1"/>
</dbReference>
<dbReference type="EC" id="2.7.13.3" evidence="2"/>
<dbReference type="SUPFAM" id="SSF55781">
    <property type="entry name" value="GAF domain-like"/>
    <property type="match status" value="1"/>
</dbReference>
<dbReference type="Pfam" id="PF08447">
    <property type="entry name" value="PAS_3"/>
    <property type="match status" value="2"/>
</dbReference>
<dbReference type="InterPro" id="IPR013655">
    <property type="entry name" value="PAS_fold_3"/>
</dbReference>
<dbReference type="Pfam" id="PF02518">
    <property type="entry name" value="HATPase_c"/>
    <property type="match status" value="1"/>
</dbReference>
<evidence type="ECO:0000256" key="6">
    <source>
        <dbReference type="SAM" id="Coils"/>
    </source>
</evidence>
<dbReference type="SUPFAM" id="SSF47384">
    <property type="entry name" value="Homodimeric domain of signal transducing histidine kinase"/>
    <property type="match status" value="1"/>
</dbReference>
<feature type="domain" description="Histidine kinase" evidence="7">
    <location>
        <begin position="1126"/>
        <end position="1339"/>
    </location>
</feature>
<feature type="domain" description="PAS" evidence="8">
    <location>
        <begin position="276"/>
        <end position="346"/>
    </location>
</feature>
<feature type="domain" description="PAC" evidence="9">
    <location>
        <begin position="928"/>
        <end position="980"/>
    </location>
</feature>
<evidence type="ECO:0000256" key="1">
    <source>
        <dbReference type="ARBA" id="ARBA00000085"/>
    </source>
</evidence>
<dbReference type="SMART" id="SM00086">
    <property type="entry name" value="PAC"/>
    <property type="match status" value="6"/>
</dbReference>
<comment type="catalytic activity">
    <reaction evidence="1">
        <text>ATP + protein L-histidine = ADP + protein N-phospho-L-histidine.</text>
        <dbReference type="EC" id="2.7.13.3"/>
    </reaction>
</comment>
<dbReference type="PROSITE" id="PS50109">
    <property type="entry name" value="HIS_KIN"/>
    <property type="match status" value="1"/>
</dbReference>
<protein>
    <recommendedName>
        <fullName evidence="2">histidine kinase</fullName>
        <ecNumber evidence="2">2.7.13.3</ecNumber>
    </recommendedName>
</protein>
<evidence type="ECO:0000259" key="9">
    <source>
        <dbReference type="PROSITE" id="PS50113"/>
    </source>
</evidence>
<proteinExistence type="predicted"/>
<reference evidence="10 11" key="1">
    <citation type="submission" date="2018-01" db="EMBL/GenBank/DDBJ databases">
        <title>A novel member of the phylum Bacteroidetes isolated from glacier ice.</title>
        <authorList>
            <person name="Liu Q."/>
            <person name="Xin Y.-H."/>
        </authorList>
    </citation>
    <scope>NUCLEOTIDE SEQUENCE [LARGE SCALE GENOMIC DNA]</scope>
    <source>
        <strain evidence="10 11">RB1R16</strain>
    </source>
</reference>
<dbReference type="SUPFAM" id="SSF55785">
    <property type="entry name" value="PYP-like sensor domain (PAS domain)"/>
    <property type="match status" value="7"/>
</dbReference>
<feature type="domain" description="PAC" evidence="9">
    <location>
        <begin position="498"/>
        <end position="549"/>
    </location>
</feature>
<dbReference type="PROSITE" id="PS50112">
    <property type="entry name" value="PAS"/>
    <property type="match status" value="4"/>
</dbReference>
<dbReference type="Proteomes" id="UP000239872">
    <property type="component" value="Unassembled WGS sequence"/>
</dbReference>
<keyword evidence="3" id="KW-0597">Phosphoprotein</keyword>
<dbReference type="RefSeq" id="WP_105040068.1">
    <property type="nucleotide sequence ID" value="NZ_PPSL01000004.1"/>
</dbReference>
<evidence type="ECO:0000256" key="4">
    <source>
        <dbReference type="ARBA" id="ARBA00022679"/>
    </source>
</evidence>
<feature type="coiled-coil region" evidence="6">
    <location>
        <begin position="115"/>
        <end position="153"/>
    </location>
</feature>
<dbReference type="SUPFAM" id="SSF55874">
    <property type="entry name" value="ATPase domain of HSP90 chaperone/DNA topoisomerase II/histidine kinase"/>
    <property type="match status" value="1"/>
</dbReference>
<dbReference type="InterPro" id="IPR000700">
    <property type="entry name" value="PAS-assoc_C"/>
</dbReference>
<evidence type="ECO:0000256" key="3">
    <source>
        <dbReference type="ARBA" id="ARBA00022553"/>
    </source>
</evidence>
<dbReference type="InterPro" id="IPR003594">
    <property type="entry name" value="HATPase_dom"/>
</dbReference>
<feature type="domain" description="PAC" evidence="9">
    <location>
        <begin position="350"/>
        <end position="401"/>
    </location>
</feature>
<feature type="domain" description="PAS" evidence="8">
    <location>
        <begin position="20"/>
        <end position="61"/>
    </location>
</feature>
<feature type="domain" description="PAC" evidence="9">
    <location>
        <begin position="79"/>
        <end position="131"/>
    </location>
</feature>
<dbReference type="Pfam" id="PF00989">
    <property type="entry name" value="PAS"/>
    <property type="match status" value="1"/>
</dbReference>